<proteinExistence type="predicted"/>
<keyword evidence="1" id="KW-0732">Signal</keyword>
<organism evidence="2 3">
    <name type="scientific">Dongia sedimenti</name>
    <dbReference type="NCBI Taxonomy" id="3064282"/>
    <lineage>
        <taxon>Bacteria</taxon>
        <taxon>Pseudomonadati</taxon>
        <taxon>Pseudomonadota</taxon>
        <taxon>Alphaproteobacteria</taxon>
        <taxon>Rhodospirillales</taxon>
        <taxon>Dongiaceae</taxon>
        <taxon>Dongia</taxon>
    </lineage>
</organism>
<comment type="caution">
    <text evidence="2">The sequence shown here is derived from an EMBL/GenBank/DDBJ whole genome shotgun (WGS) entry which is preliminary data.</text>
</comment>
<feature type="signal peptide" evidence="1">
    <location>
        <begin position="1"/>
        <end position="20"/>
    </location>
</feature>
<dbReference type="EMBL" id="JAUYVI010000001">
    <property type="protein sequence ID" value="MDQ7246662.1"/>
    <property type="molecule type" value="Genomic_DNA"/>
</dbReference>
<keyword evidence="3" id="KW-1185">Reference proteome</keyword>
<dbReference type="InterPro" id="IPR001096">
    <property type="entry name" value="Peptidase_C13"/>
</dbReference>
<dbReference type="Pfam" id="PF01650">
    <property type="entry name" value="Peptidase_C13"/>
    <property type="match status" value="1"/>
</dbReference>
<sequence>MTRRWMSLLLGLALSACAHSATSDTAARIPPAQPTGPLQKVQWRALVAAGDDSISVFDNAVDAMTRMLAADGISRIDRFTSDPSLVGKNRMIATEDSMAAALAAVPPGPPKACLVFLTSHGARDGLLLRDDLDHDRRLDPSALGRMLDQGCGSVPTVAIVSGCYSGIFIGRATEAPNRIILTAARDDRTSFGCSAEERFTYFDDCLFQSWPKSGTFAALYRAIDACVRTKENELGMSPHSEPQASFGNQVANLALP</sequence>
<dbReference type="RefSeq" id="WP_379954052.1">
    <property type="nucleotide sequence ID" value="NZ_JAUYVI010000001.1"/>
</dbReference>
<dbReference type="PROSITE" id="PS51257">
    <property type="entry name" value="PROKAR_LIPOPROTEIN"/>
    <property type="match status" value="1"/>
</dbReference>
<reference evidence="3" key="1">
    <citation type="submission" date="2023-08" db="EMBL/GenBank/DDBJ databases">
        <title>Rhodospirillaceae gen. nov., a novel taxon isolated from the Yangtze River Yuezi River estuary sludge.</title>
        <authorList>
            <person name="Ruan L."/>
        </authorList>
    </citation>
    <scope>NUCLEOTIDE SEQUENCE [LARGE SCALE GENOMIC DNA]</scope>
    <source>
        <strain evidence="3">R-7</strain>
    </source>
</reference>
<feature type="chain" id="PRO_5045330988" evidence="1">
    <location>
        <begin position="21"/>
        <end position="256"/>
    </location>
</feature>
<accession>A0ABU0YG23</accession>
<evidence type="ECO:0000313" key="2">
    <source>
        <dbReference type="EMBL" id="MDQ7246662.1"/>
    </source>
</evidence>
<dbReference type="Gene3D" id="3.40.50.1460">
    <property type="match status" value="1"/>
</dbReference>
<gene>
    <name evidence="2" type="ORF">Q8A70_03255</name>
</gene>
<name>A0ABU0YG23_9PROT</name>
<evidence type="ECO:0000313" key="3">
    <source>
        <dbReference type="Proteomes" id="UP001230156"/>
    </source>
</evidence>
<dbReference type="Proteomes" id="UP001230156">
    <property type="component" value="Unassembled WGS sequence"/>
</dbReference>
<evidence type="ECO:0000256" key="1">
    <source>
        <dbReference type="SAM" id="SignalP"/>
    </source>
</evidence>
<protein>
    <submittedName>
        <fullName evidence="2">C13 family peptidase</fullName>
    </submittedName>
</protein>